<dbReference type="PANTHER" id="PTHR24121">
    <property type="entry name" value="NO MECHANORECEPTOR POTENTIAL C, ISOFORM D-RELATED"/>
    <property type="match status" value="1"/>
</dbReference>
<dbReference type="PANTHER" id="PTHR24121:SF23">
    <property type="entry name" value="NO MECHANORECEPTOR POTENTIAL C, ISOFORM H"/>
    <property type="match status" value="1"/>
</dbReference>
<sequence>MQFSFDSTLQYTEDNIIEYLKSCDPEEEIFKCTDNHGNTLLHTYAGINYEKLQDYILSEYPDIIYMENDMFETPLMSAVDFRNVSLVKKILDIDPGLLYLDDEHGNCVLQREAYFSYGSDEILREMWMYYDDEKIDYGHLLAGAMTNSAVKTKFMLENSQRGYNYVDINENNILHLACKVYSHHIHTLKDILANTTDLAKHSNNEGKIPLHYAAFSIRKFMRVYTCFPEGVYIQDDEGNTPLHIFVQYKYDTYDFLSDVIRRHPDTLSIQNNRGETIGMIMSRNYEVSYMSYMYTMFMVNPDSFIIKDNANNNILHEICFYKGYNWFKIIDFIIEKYIHLLFEKNKDGLTPLDYGIMGVGDKSYKIDQENFLTICLKYTPLDDMYWKVFYGSCSKISNIFGIILKRSKDEATKAFKLMSPSTRSKVHAMLFSLRKYNIEKEHVDDIISYALKK</sequence>
<dbReference type="GeneID" id="40525677"/>
<protein>
    <submittedName>
        <fullName evidence="1">Uncharacterized protein</fullName>
    </submittedName>
</protein>
<accession>M1I943</accession>
<dbReference type="SUPFAM" id="SSF48403">
    <property type="entry name" value="Ankyrin repeat"/>
    <property type="match status" value="1"/>
</dbReference>
<organism evidence="1">
    <name type="scientific">Paramecium bursaria Chlorella virus NYs1</name>
    <dbReference type="NCBI Taxonomy" id="83442"/>
    <lineage>
        <taxon>Viruses</taxon>
        <taxon>Varidnaviria</taxon>
        <taxon>Bamfordvirae</taxon>
        <taxon>Nucleocytoviricota</taxon>
        <taxon>Megaviricetes</taxon>
        <taxon>Algavirales</taxon>
        <taxon>Phycodnaviridae</taxon>
        <taxon>Chlorovirus</taxon>
        <taxon>Chlorovirus newyorkense</taxon>
    </lineage>
</organism>
<dbReference type="RefSeq" id="YP_009665451.1">
    <property type="nucleotide sequence ID" value="NC_043235.1"/>
</dbReference>
<gene>
    <name evidence="1" type="primary">NYs-1_612L</name>
    <name evidence="1" type="ORF">PBCVNYs1_612L</name>
</gene>
<dbReference type="InterPro" id="IPR002110">
    <property type="entry name" value="Ankyrin_rpt"/>
</dbReference>
<dbReference type="KEGG" id="vg:40525677"/>
<evidence type="ECO:0000313" key="1">
    <source>
        <dbReference type="EMBL" id="AGE58806.1"/>
    </source>
</evidence>
<dbReference type="EMBL" id="JX997183">
    <property type="protein sequence ID" value="AGE58806.1"/>
    <property type="molecule type" value="Genomic_DNA"/>
</dbReference>
<reference evidence="1" key="1">
    <citation type="submission" date="2012-10" db="EMBL/GenBank/DDBJ databases">
        <title>Towards defining the chloroviruses: a genomic journey through a genus of large DNA viruses.</title>
        <authorList>
            <person name="Jeanniard A."/>
            <person name="Dunigan D.D."/>
            <person name="Gurnon J.R."/>
            <person name="Agarkova I."/>
            <person name="Kang M."/>
            <person name="Vitek J."/>
            <person name="Duncan G."/>
            <person name="McClung O.W."/>
            <person name="Larsen M."/>
            <person name="Claverie J.-M."/>
            <person name="Van Etten J.L."/>
            <person name="Blanc G."/>
        </authorList>
    </citation>
    <scope>NUCLEOTIDE SEQUENCE</scope>
</reference>
<name>M1I943_9PHYC</name>
<proteinExistence type="predicted"/>
<dbReference type="InterPro" id="IPR036770">
    <property type="entry name" value="Ankyrin_rpt-contain_sf"/>
</dbReference>
<dbReference type="SMART" id="SM00248">
    <property type="entry name" value="ANK"/>
    <property type="match status" value="4"/>
</dbReference>
<dbReference type="Gene3D" id="1.25.40.20">
    <property type="entry name" value="Ankyrin repeat-containing domain"/>
    <property type="match status" value="3"/>
</dbReference>